<evidence type="ECO:0000313" key="9">
    <source>
        <dbReference type="Proteomes" id="UP000007460"/>
    </source>
</evidence>
<keyword evidence="3" id="KW-0813">Transport</keyword>
<reference evidence="8 9" key="1">
    <citation type="journal article" date="2010" name="J. Bacteriol.">
        <title>Complete genome sequence of "Candidatus Puniceispirillum marinum" IMCC1322, a representative of the SAR116 clade in the Alphaproteobacteria.</title>
        <authorList>
            <person name="Oh H.M."/>
            <person name="Kwon K.K."/>
            <person name="Kang I."/>
            <person name="Kang S.G."/>
            <person name="Lee J.H."/>
            <person name="Kim S.J."/>
            <person name="Cho J.C."/>
        </authorList>
    </citation>
    <scope>NUCLEOTIDE SEQUENCE [LARGE SCALE GENOMIC DNA]</scope>
    <source>
        <strain evidence="8 9">IMCC1322</strain>
    </source>
</reference>
<feature type="transmembrane region" description="Helical" evidence="7">
    <location>
        <begin position="411"/>
        <end position="428"/>
    </location>
</feature>
<feature type="transmembrane region" description="Helical" evidence="7">
    <location>
        <begin position="190"/>
        <end position="211"/>
    </location>
</feature>
<feature type="transmembrane region" description="Helical" evidence="7">
    <location>
        <begin position="74"/>
        <end position="92"/>
    </location>
</feature>
<dbReference type="STRING" id="488538.SAR116_1164"/>
<keyword evidence="6 7" id="KW-0472">Membrane</keyword>
<feature type="transmembrane region" description="Helical" evidence="7">
    <location>
        <begin position="372"/>
        <end position="399"/>
    </location>
</feature>
<evidence type="ECO:0008006" key="10">
    <source>
        <dbReference type="Google" id="ProtNLM"/>
    </source>
</evidence>
<dbReference type="KEGG" id="apb:SAR116_1164"/>
<dbReference type="InterPro" id="IPR045018">
    <property type="entry name" value="Azg-like"/>
</dbReference>
<dbReference type="OrthoDB" id="9808458at2"/>
<evidence type="ECO:0000256" key="1">
    <source>
        <dbReference type="ARBA" id="ARBA00004127"/>
    </source>
</evidence>
<dbReference type="PANTHER" id="PTHR43337:SF1">
    <property type="entry name" value="XANTHINE_URACIL PERMEASE C887.17-RELATED"/>
    <property type="match status" value="1"/>
</dbReference>
<comment type="subcellular location">
    <subcellularLocation>
        <location evidence="1">Endomembrane system</location>
        <topology evidence="1">Multi-pass membrane protein</topology>
    </subcellularLocation>
</comment>
<evidence type="ECO:0000256" key="4">
    <source>
        <dbReference type="ARBA" id="ARBA00022692"/>
    </source>
</evidence>
<dbReference type="InterPro" id="IPR006043">
    <property type="entry name" value="NCS2"/>
</dbReference>
<dbReference type="eggNOG" id="COG2252">
    <property type="taxonomic scope" value="Bacteria"/>
</dbReference>
<proteinExistence type="inferred from homology"/>
<evidence type="ECO:0000256" key="2">
    <source>
        <dbReference type="ARBA" id="ARBA00005697"/>
    </source>
</evidence>
<dbReference type="EMBL" id="CP001751">
    <property type="protein sequence ID" value="ADE39407.1"/>
    <property type="molecule type" value="Genomic_DNA"/>
</dbReference>
<evidence type="ECO:0000256" key="7">
    <source>
        <dbReference type="SAM" id="Phobius"/>
    </source>
</evidence>
<evidence type="ECO:0000256" key="3">
    <source>
        <dbReference type="ARBA" id="ARBA00022448"/>
    </source>
</evidence>
<dbReference type="Pfam" id="PF00860">
    <property type="entry name" value="Xan_ur_permease"/>
    <property type="match status" value="1"/>
</dbReference>
<dbReference type="RefSeq" id="WP_013046036.1">
    <property type="nucleotide sequence ID" value="NC_014010.1"/>
</dbReference>
<dbReference type="AlphaFoldDB" id="D5BT10"/>
<accession>D5BT10</accession>
<dbReference type="GO" id="GO:0005886">
    <property type="term" value="C:plasma membrane"/>
    <property type="evidence" value="ECO:0007669"/>
    <property type="project" value="TreeGrafter"/>
</dbReference>
<feature type="transmembrane region" description="Helical" evidence="7">
    <location>
        <begin position="232"/>
        <end position="250"/>
    </location>
</feature>
<evidence type="ECO:0000313" key="8">
    <source>
        <dbReference type="EMBL" id="ADE39407.1"/>
    </source>
</evidence>
<sequence length="429" mass="44477">MLETLFGLKAAATSVRTEVLAGLSTFLTMSFIIAVNPMILADAGIPFEAGFVATIIATTVGTAIMAFWAKWPVAVAPGMGLNAYFAYGLVLGQQFSWQQALTAVFVASLLFFLFSLSKARSWLIGAIPTSMQVGITAGIGLFLAMIGLQSMGLVAADPDTIVRLGAVNAPELLLALAGLVLMAGLQARGIAGSILISIIVLSVIGWVSGLAEFGGIISTSVPTASAAFQLDFSVLTSFAFLSVVFVLFFLDFFDTTGTLTAIADLSGKRKADGSIDNLDRAVLADTGASIVGSLMGTSSMTTYMESATGIKAGGRTGLTALVVAILFLFCLLLQPLFASIPGFATAPALVFVAAAFLQPLRNIDWDDAVVGIPVLLTTLIMPLTFSIAAGIAIGFLAYIAIHVIAGRSRNLNAGIIIIGLFGALWLIAN</sequence>
<dbReference type="PANTHER" id="PTHR43337">
    <property type="entry name" value="XANTHINE/URACIL PERMEASE C887.17-RELATED"/>
    <property type="match status" value="1"/>
</dbReference>
<organism evidence="8 9">
    <name type="scientific">Puniceispirillum marinum (strain IMCC1322)</name>
    <dbReference type="NCBI Taxonomy" id="488538"/>
    <lineage>
        <taxon>Bacteria</taxon>
        <taxon>Pseudomonadati</taxon>
        <taxon>Pseudomonadota</taxon>
        <taxon>Alphaproteobacteria</taxon>
        <taxon>Candidatus Puniceispirillales</taxon>
        <taxon>Candidatus Puniceispirillaceae</taxon>
        <taxon>Candidatus Puniceispirillum</taxon>
    </lineage>
</organism>
<feature type="transmembrane region" description="Helical" evidence="7">
    <location>
        <begin position="312"/>
        <end position="333"/>
    </location>
</feature>
<keyword evidence="5 7" id="KW-1133">Transmembrane helix</keyword>
<keyword evidence="4 7" id="KW-0812">Transmembrane</keyword>
<name>D5BT10_PUNMI</name>
<evidence type="ECO:0000256" key="6">
    <source>
        <dbReference type="ARBA" id="ARBA00023136"/>
    </source>
</evidence>
<gene>
    <name evidence="8" type="ordered locus">SAR116_1164</name>
</gene>
<feature type="transmembrane region" description="Helical" evidence="7">
    <location>
        <begin position="47"/>
        <end position="68"/>
    </location>
</feature>
<feature type="transmembrane region" description="Helical" evidence="7">
    <location>
        <begin position="160"/>
        <end position="184"/>
    </location>
</feature>
<feature type="transmembrane region" description="Helical" evidence="7">
    <location>
        <begin position="20"/>
        <end position="40"/>
    </location>
</feature>
<keyword evidence="9" id="KW-1185">Reference proteome</keyword>
<evidence type="ECO:0000256" key="5">
    <source>
        <dbReference type="ARBA" id="ARBA00022989"/>
    </source>
</evidence>
<dbReference type="HOGENOM" id="CLU_024508_0_1_5"/>
<dbReference type="GO" id="GO:0005345">
    <property type="term" value="F:purine nucleobase transmembrane transporter activity"/>
    <property type="evidence" value="ECO:0007669"/>
    <property type="project" value="TreeGrafter"/>
</dbReference>
<feature type="transmembrane region" description="Helical" evidence="7">
    <location>
        <begin position="99"/>
        <end position="116"/>
    </location>
</feature>
<dbReference type="GO" id="GO:0012505">
    <property type="term" value="C:endomembrane system"/>
    <property type="evidence" value="ECO:0007669"/>
    <property type="project" value="UniProtKB-SubCell"/>
</dbReference>
<feature type="transmembrane region" description="Helical" evidence="7">
    <location>
        <begin position="122"/>
        <end position="148"/>
    </location>
</feature>
<protein>
    <recommendedName>
        <fullName evidence="10">Xanthine/uracil/vitamin C permease</fullName>
    </recommendedName>
</protein>
<comment type="similarity">
    <text evidence="2">Belongs to the nucleobase:cation symporter-2 (NCS2) (TC 2.A.40) family. Azg-like subfamily.</text>
</comment>
<dbReference type="Proteomes" id="UP000007460">
    <property type="component" value="Chromosome"/>
</dbReference>